<dbReference type="SUPFAM" id="SSF55729">
    <property type="entry name" value="Acyl-CoA N-acyltransferases (Nat)"/>
    <property type="match status" value="1"/>
</dbReference>
<reference evidence="2 3" key="1">
    <citation type="submission" date="2019-02" db="EMBL/GenBank/DDBJ databases">
        <title>Deep-cultivation of Planctomycetes and their phenomic and genomic characterization uncovers novel biology.</title>
        <authorList>
            <person name="Wiegand S."/>
            <person name="Jogler M."/>
            <person name="Boedeker C."/>
            <person name="Pinto D."/>
            <person name="Vollmers J."/>
            <person name="Rivas-Marin E."/>
            <person name="Kohn T."/>
            <person name="Peeters S.H."/>
            <person name="Heuer A."/>
            <person name="Rast P."/>
            <person name="Oberbeckmann S."/>
            <person name="Bunk B."/>
            <person name="Jeske O."/>
            <person name="Meyerdierks A."/>
            <person name="Storesund J.E."/>
            <person name="Kallscheuer N."/>
            <person name="Luecker S."/>
            <person name="Lage O.M."/>
            <person name="Pohl T."/>
            <person name="Merkel B.J."/>
            <person name="Hornburger P."/>
            <person name="Mueller R.-W."/>
            <person name="Bruemmer F."/>
            <person name="Labrenz M."/>
            <person name="Spormann A.M."/>
            <person name="Op den Camp H."/>
            <person name="Overmann J."/>
            <person name="Amann R."/>
            <person name="Jetten M.S.M."/>
            <person name="Mascher T."/>
            <person name="Medema M.H."/>
            <person name="Devos D.P."/>
            <person name="Kaster A.-K."/>
            <person name="Ovreas L."/>
            <person name="Rohde M."/>
            <person name="Galperin M.Y."/>
            <person name="Jogler C."/>
        </authorList>
    </citation>
    <scope>NUCLEOTIDE SEQUENCE [LARGE SCALE GENOMIC DNA]</scope>
    <source>
        <strain evidence="2 3">I41</strain>
    </source>
</reference>
<dbReference type="EMBL" id="CP036339">
    <property type="protein sequence ID" value="QDT71959.1"/>
    <property type="molecule type" value="Genomic_DNA"/>
</dbReference>
<name>A0A517TUA6_9BACT</name>
<feature type="domain" description="N-acetyltransferase" evidence="1">
    <location>
        <begin position="15"/>
        <end position="169"/>
    </location>
</feature>
<evidence type="ECO:0000259" key="1">
    <source>
        <dbReference type="PROSITE" id="PS51186"/>
    </source>
</evidence>
<dbReference type="Proteomes" id="UP000317909">
    <property type="component" value="Chromosome"/>
</dbReference>
<dbReference type="InterPro" id="IPR016181">
    <property type="entry name" value="Acyl_CoA_acyltransferase"/>
</dbReference>
<dbReference type="PROSITE" id="PS51186">
    <property type="entry name" value="GNAT"/>
    <property type="match status" value="1"/>
</dbReference>
<organism evidence="2 3">
    <name type="scientific">Lacipirellula limnantheis</name>
    <dbReference type="NCBI Taxonomy" id="2528024"/>
    <lineage>
        <taxon>Bacteria</taxon>
        <taxon>Pseudomonadati</taxon>
        <taxon>Planctomycetota</taxon>
        <taxon>Planctomycetia</taxon>
        <taxon>Pirellulales</taxon>
        <taxon>Lacipirellulaceae</taxon>
        <taxon>Lacipirellula</taxon>
    </lineage>
</organism>
<gene>
    <name evidence="2" type="ORF">I41_11210</name>
</gene>
<accession>A0A517TUA6</accession>
<evidence type="ECO:0000313" key="2">
    <source>
        <dbReference type="EMBL" id="QDT71959.1"/>
    </source>
</evidence>
<dbReference type="KEGG" id="llh:I41_11210"/>
<keyword evidence="3" id="KW-1185">Reference proteome</keyword>
<dbReference type="GO" id="GO:0016747">
    <property type="term" value="F:acyltransferase activity, transferring groups other than amino-acyl groups"/>
    <property type="evidence" value="ECO:0007669"/>
    <property type="project" value="InterPro"/>
</dbReference>
<proteinExistence type="predicted"/>
<protein>
    <recommendedName>
        <fullName evidence="1">N-acetyltransferase domain-containing protein</fullName>
    </recommendedName>
</protein>
<dbReference type="Pfam" id="PF00583">
    <property type="entry name" value="Acetyltransf_1"/>
    <property type="match status" value="1"/>
</dbReference>
<dbReference type="AlphaFoldDB" id="A0A517TUA6"/>
<sequence length="370" mass="41035">MSSPSPAPTVAAGVAKIRQLGRGDFGHVRSMLTQRDGHAWQEDSTSWFLHGLDPERCLAWGAFVGDKPVGLTSIFLRTLLVAGGTERVAYWANLYVDPDYRDQMLYPRLPMTMLAALKPLGIDMLYAPVRLPQLTKAHLALGFAKIGVMEVLVRPLRPARFICKYKRLGWARLLAGPVDAAFGVLLAIKSARAAPGTRLTDGPFESSNPAVIDAVAELLSQRSVGRITQRWSAHLLQQRYAQTREGGSYHLATAWRGEQLLAAAIYRFAERGDGIRVGVLMDFAFRHDADAAAAAVLRTVEKATLAAGGELLLYLDGLGDVNRQLLQRRGFRSSPENYEFLVWPKKLATAEARFGNWDRWDFSFRDHDAF</sequence>
<dbReference type="RefSeq" id="WP_168206707.1">
    <property type="nucleotide sequence ID" value="NZ_CP036339.1"/>
</dbReference>
<evidence type="ECO:0000313" key="3">
    <source>
        <dbReference type="Proteomes" id="UP000317909"/>
    </source>
</evidence>
<dbReference type="InterPro" id="IPR000182">
    <property type="entry name" value="GNAT_dom"/>
</dbReference>
<dbReference type="Gene3D" id="3.40.630.30">
    <property type="match status" value="1"/>
</dbReference>